<dbReference type="Pfam" id="PF10087">
    <property type="entry name" value="DUF2325"/>
    <property type="match status" value="1"/>
</dbReference>
<dbReference type="EMBL" id="PDKW01000040">
    <property type="protein sequence ID" value="PGH57147.1"/>
    <property type="molecule type" value="Genomic_DNA"/>
</dbReference>
<protein>
    <recommendedName>
        <fullName evidence="6">DUF2325 domain-containing protein</fullName>
    </recommendedName>
</protein>
<evidence type="ECO:0008006" key="6">
    <source>
        <dbReference type="Google" id="ProtNLM"/>
    </source>
</evidence>
<accession>A0A2B8BIU3</accession>
<reference evidence="5" key="1">
    <citation type="submission" date="2017-10" db="EMBL/GenBank/DDBJ databases">
        <authorList>
            <person name="Kravchenko I.K."/>
            <person name="Grouzdev D.S."/>
        </authorList>
    </citation>
    <scope>NUCLEOTIDE SEQUENCE [LARGE SCALE GENOMIC DNA]</scope>
    <source>
        <strain evidence="5">B2</strain>
    </source>
</reference>
<dbReference type="Proteomes" id="UP000225379">
    <property type="component" value="Unassembled WGS sequence"/>
</dbReference>
<feature type="coiled-coil region" evidence="2">
    <location>
        <begin position="250"/>
        <end position="305"/>
    </location>
</feature>
<evidence type="ECO:0000313" key="5">
    <source>
        <dbReference type="Proteomes" id="UP000225379"/>
    </source>
</evidence>
<keyword evidence="2" id="KW-0175">Coiled coil</keyword>
<organism evidence="4 5">
    <name type="scientific">Azospirillum palustre</name>
    <dbReference type="NCBI Taxonomy" id="2044885"/>
    <lineage>
        <taxon>Bacteria</taxon>
        <taxon>Pseudomonadati</taxon>
        <taxon>Pseudomonadota</taxon>
        <taxon>Alphaproteobacteria</taxon>
        <taxon>Rhodospirillales</taxon>
        <taxon>Azospirillaceae</taxon>
        <taxon>Azospirillum</taxon>
    </lineage>
</organism>
<sequence length="425" mass="45865">MATLPALSLPGQGLAPLLPTDRPPLPLDAAASSGPSSGLVASRRDRIWDIHPSLHCSIVGTCLSAAELRRLLVKLDGATARSLSDHALHKRGVILAGKGGTEGKLLHKTLDRRHEAAIRRFSRATTADAVRDLWRRSLEDGDIPGAYWAVLTHPATDDALVQEAFGEVHMLSHMVGSSNRLDLARLRRAEQALGDRDDTIARQQARLQAAGREKAELRGRLEVLDAICARLSAAEADRTAPDPAGRDSEVALLRRRLDDERARYASLAARMAETEGALAETREAFAAMEKHADALQAELAAQERAMAGHGPSEDAPRTLEGYTLLYAGGRPSLVRQVRSMAERRGAVLLTHDGGIEDSPTLLPGLLGRADIALFPVDCISHHAAERIKALCRDAGKPFLPLRTASLACFLAAVERLDLLDIRSPR</sequence>
<evidence type="ECO:0000313" key="4">
    <source>
        <dbReference type="EMBL" id="PGH57147.1"/>
    </source>
</evidence>
<keyword evidence="5" id="KW-1185">Reference proteome</keyword>
<dbReference type="AlphaFoldDB" id="A0A2B8BIU3"/>
<comment type="caution">
    <text evidence="4">The sequence shown here is derived from an EMBL/GenBank/DDBJ whole genome shotgun (WGS) entry which is preliminary data.</text>
</comment>
<name>A0A2B8BIU3_9PROT</name>
<proteinExistence type="inferred from homology"/>
<dbReference type="RefSeq" id="WP_098736597.1">
    <property type="nucleotide sequence ID" value="NZ_PDKW01000040.1"/>
</dbReference>
<dbReference type="InterPro" id="IPR016772">
    <property type="entry name" value="UCP020408"/>
</dbReference>
<evidence type="ECO:0000256" key="3">
    <source>
        <dbReference type="SAM" id="MobiDB-lite"/>
    </source>
</evidence>
<dbReference type="OrthoDB" id="7829313at2"/>
<feature type="compositionally biased region" description="Low complexity" evidence="3">
    <location>
        <begin position="27"/>
        <end position="37"/>
    </location>
</feature>
<feature type="region of interest" description="Disordered" evidence="3">
    <location>
        <begin position="13"/>
        <end position="37"/>
    </location>
</feature>
<gene>
    <name evidence="4" type="ORF">CRT60_11740</name>
</gene>
<comment type="similarity">
    <text evidence="1">Belongs to the UPF0751 family.</text>
</comment>
<evidence type="ECO:0000256" key="1">
    <source>
        <dbReference type="ARBA" id="ARBA00007189"/>
    </source>
</evidence>
<evidence type="ECO:0000256" key="2">
    <source>
        <dbReference type="SAM" id="Coils"/>
    </source>
</evidence>